<dbReference type="InterPro" id="IPR036236">
    <property type="entry name" value="Znf_C2H2_sf"/>
</dbReference>
<dbReference type="FunFam" id="3.30.160.60:FF:002157">
    <property type="entry name" value="Transcription factor"/>
    <property type="match status" value="1"/>
</dbReference>
<keyword evidence="1" id="KW-0479">Metal-binding</keyword>
<sequence>MAAVVASHHVGFWHDRREPTIHIPNLHLANMIPPYDVPRTMANASVSRSYQPTTTHMDMSMPIFSASGLTSSVPYQSGAFAFDSISTNPYNMQQTSYYSPNITHAVSYATVPDVQPQPTARDAHASYLMDRNPMVKSESTSPRPPASMFNDQTYPTGYKRSTSEQTDGSGINFATDVDTLMRAIQAKESTTPQAQEPKQEEEVKVSHKPRKRYQCNIPNCNKSFFQKTHLDIHIRAHTGAKPFNCKAPGCGQSFSQLGNLKTHERRHTGERPYSCDICGKTFAQRGNVRAHKIVHQQIKPFTCKLDDCGKQFTQLGNLKSHQNKFHAATLRYLTQKFATITTGDYVSQEDKELWEYFASLYKNSNKGIKGRGKDRRISAVSSMATSNPSSYAALPMTSMSQSYSGSLQHSGSDRSSRSSSMSTDALRRMDNGYDFNAPIHTGYHHQPQGTGYDDMVFPERKLY</sequence>
<evidence type="ECO:0000256" key="1">
    <source>
        <dbReference type="ARBA" id="ARBA00022723"/>
    </source>
</evidence>
<dbReference type="Pfam" id="PF00096">
    <property type="entry name" value="zf-C2H2"/>
    <property type="match status" value="4"/>
</dbReference>
<dbReference type="GO" id="GO:0008270">
    <property type="term" value="F:zinc ion binding"/>
    <property type="evidence" value="ECO:0007669"/>
    <property type="project" value="UniProtKB-KW"/>
</dbReference>
<evidence type="ECO:0000259" key="7">
    <source>
        <dbReference type="PROSITE" id="PS50157"/>
    </source>
</evidence>
<dbReference type="FunFam" id="3.30.160.60:FF:000125">
    <property type="entry name" value="Putative zinc finger protein 143"/>
    <property type="match status" value="1"/>
</dbReference>
<dbReference type="FunFam" id="3.30.160.60:FF:000072">
    <property type="entry name" value="zinc finger protein 143 isoform X1"/>
    <property type="match status" value="1"/>
</dbReference>
<dbReference type="PROSITE" id="PS50157">
    <property type="entry name" value="ZINC_FINGER_C2H2_2"/>
    <property type="match status" value="4"/>
</dbReference>
<feature type="domain" description="C2H2-type" evidence="7">
    <location>
        <begin position="213"/>
        <end position="242"/>
    </location>
</feature>
<evidence type="ECO:0000256" key="6">
    <source>
        <dbReference type="SAM" id="MobiDB-lite"/>
    </source>
</evidence>
<evidence type="ECO:0000313" key="8">
    <source>
        <dbReference type="EMBL" id="KAF2854132.1"/>
    </source>
</evidence>
<dbReference type="EMBL" id="MU006293">
    <property type="protein sequence ID" value="KAF2854132.1"/>
    <property type="molecule type" value="Genomic_DNA"/>
</dbReference>
<dbReference type="SMART" id="SM00355">
    <property type="entry name" value="ZnF_C2H2"/>
    <property type="match status" value="4"/>
</dbReference>
<evidence type="ECO:0000256" key="3">
    <source>
        <dbReference type="ARBA" id="ARBA00022771"/>
    </source>
</evidence>
<gene>
    <name evidence="8" type="ORF">T440DRAFT_552031</name>
</gene>
<keyword evidence="4" id="KW-0862">Zinc</keyword>
<evidence type="ECO:0000256" key="4">
    <source>
        <dbReference type="ARBA" id="ARBA00022833"/>
    </source>
</evidence>
<dbReference type="PANTHER" id="PTHR23235">
    <property type="entry name" value="KRUEPPEL-LIKE TRANSCRIPTION FACTOR"/>
    <property type="match status" value="1"/>
</dbReference>
<reference evidence="8" key="1">
    <citation type="submission" date="2020-01" db="EMBL/GenBank/DDBJ databases">
        <authorList>
            <consortium name="DOE Joint Genome Institute"/>
            <person name="Haridas S."/>
            <person name="Albert R."/>
            <person name="Binder M."/>
            <person name="Bloem J."/>
            <person name="Labutti K."/>
            <person name="Salamov A."/>
            <person name="Andreopoulos B."/>
            <person name="Baker S.E."/>
            <person name="Barry K."/>
            <person name="Bills G."/>
            <person name="Bluhm B.H."/>
            <person name="Cannon C."/>
            <person name="Castanera R."/>
            <person name="Culley D.E."/>
            <person name="Daum C."/>
            <person name="Ezra D."/>
            <person name="Gonzalez J.B."/>
            <person name="Henrissat B."/>
            <person name="Kuo A."/>
            <person name="Liang C."/>
            <person name="Lipzen A."/>
            <person name="Lutzoni F."/>
            <person name="Magnuson J."/>
            <person name="Mondo S."/>
            <person name="Nolan M."/>
            <person name="Ohm R."/>
            <person name="Pangilinan J."/>
            <person name="Park H.-J."/>
            <person name="Ramirez L."/>
            <person name="Alfaro M."/>
            <person name="Sun H."/>
            <person name="Tritt A."/>
            <person name="Yoshinaga Y."/>
            <person name="Zwiers L.-H."/>
            <person name="Turgeon B.G."/>
            <person name="Goodwin S.B."/>
            <person name="Spatafora J.W."/>
            <person name="Crous P.W."/>
            <person name="Grigoriev I.V."/>
        </authorList>
    </citation>
    <scope>NUCLEOTIDE SEQUENCE</scope>
    <source>
        <strain evidence="8">IPT5</strain>
    </source>
</reference>
<dbReference type="AlphaFoldDB" id="A0A6A7BFU9"/>
<dbReference type="Proteomes" id="UP000799423">
    <property type="component" value="Unassembled WGS sequence"/>
</dbReference>
<dbReference type="InterPro" id="IPR013087">
    <property type="entry name" value="Znf_C2H2_type"/>
</dbReference>
<protein>
    <submittedName>
        <fullName evidence="8">Zinc finger protein-like protein OZF</fullName>
    </submittedName>
</protein>
<dbReference type="PANTHER" id="PTHR23235:SF120">
    <property type="entry name" value="KRUPPEL-LIKE FACTOR 15"/>
    <property type="match status" value="1"/>
</dbReference>
<dbReference type="PROSITE" id="PS00028">
    <property type="entry name" value="ZINC_FINGER_C2H2_1"/>
    <property type="match status" value="4"/>
</dbReference>
<feature type="domain" description="C2H2-type" evidence="7">
    <location>
        <begin position="243"/>
        <end position="272"/>
    </location>
</feature>
<keyword evidence="9" id="KW-1185">Reference proteome</keyword>
<accession>A0A6A7BFU9</accession>
<feature type="region of interest" description="Disordered" evidence="6">
    <location>
        <begin position="402"/>
        <end position="424"/>
    </location>
</feature>
<dbReference type="SUPFAM" id="SSF57667">
    <property type="entry name" value="beta-beta-alpha zinc fingers"/>
    <property type="match status" value="2"/>
</dbReference>
<dbReference type="OrthoDB" id="427030at2759"/>
<evidence type="ECO:0000256" key="5">
    <source>
        <dbReference type="PROSITE-ProRule" id="PRU00042"/>
    </source>
</evidence>
<evidence type="ECO:0000256" key="2">
    <source>
        <dbReference type="ARBA" id="ARBA00022737"/>
    </source>
</evidence>
<proteinExistence type="predicted"/>
<keyword evidence="3 5" id="KW-0863">Zinc-finger</keyword>
<feature type="region of interest" description="Disordered" evidence="6">
    <location>
        <begin position="188"/>
        <end position="207"/>
    </location>
</feature>
<feature type="domain" description="C2H2-type" evidence="7">
    <location>
        <begin position="273"/>
        <end position="300"/>
    </location>
</feature>
<dbReference type="GO" id="GO:0000981">
    <property type="term" value="F:DNA-binding transcription factor activity, RNA polymerase II-specific"/>
    <property type="evidence" value="ECO:0007669"/>
    <property type="project" value="UniProtKB-ARBA"/>
</dbReference>
<organism evidence="8 9">
    <name type="scientific">Plenodomus tracheiphilus IPT5</name>
    <dbReference type="NCBI Taxonomy" id="1408161"/>
    <lineage>
        <taxon>Eukaryota</taxon>
        <taxon>Fungi</taxon>
        <taxon>Dikarya</taxon>
        <taxon>Ascomycota</taxon>
        <taxon>Pezizomycotina</taxon>
        <taxon>Dothideomycetes</taxon>
        <taxon>Pleosporomycetidae</taxon>
        <taxon>Pleosporales</taxon>
        <taxon>Pleosporineae</taxon>
        <taxon>Leptosphaeriaceae</taxon>
        <taxon>Plenodomus</taxon>
    </lineage>
</organism>
<dbReference type="FunFam" id="3.30.160.60:FF:000557">
    <property type="entry name" value="zinc finger and SCAN domain-containing protein 29"/>
    <property type="match status" value="1"/>
</dbReference>
<feature type="domain" description="C2H2-type" evidence="7">
    <location>
        <begin position="301"/>
        <end position="331"/>
    </location>
</feature>
<evidence type="ECO:0000313" key="9">
    <source>
        <dbReference type="Proteomes" id="UP000799423"/>
    </source>
</evidence>
<name>A0A6A7BFU9_9PLEO</name>
<dbReference type="GO" id="GO:0000978">
    <property type="term" value="F:RNA polymerase II cis-regulatory region sequence-specific DNA binding"/>
    <property type="evidence" value="ECO:0007669"/>
    <property type="project" value="TreeGrafter"/>
</dbReference>
<keyword evidence="2" id="KW-0677">Repeat</keyword>
<dbReference type="Gene3D" id="3.30.160.60">
    <property type="entry name" value="Classic Zinc Finger"/>
    <property type="match status" value="4"/>
</dbReference>